<dbReference type="AlphaFoldDB" id="A0A2V5HTF5"/>
<proteinExistence type="predicted"/>
<accession>A0A2V5HTF5</accession>
<sequence>MRSPEPAKHKQLRSALRAIKNHVEGLEAHELDYSQLATHRINVSPMELDETGKSSARPTFFEPCPAHLLMVPDDEYDRKSVKYQAFKSVNPIFRRPIDCARNMISYYSYFCFGCAIHSENYILDGLWSGLSLIAAPFEDLFEHNEPEFGTPELVEAKRGRESPHMKAMIYNNLDGNENKLLRGEVVIALRVINGQMRRSRFFEHSTVPVLLFSFLGPQHARLIEAYFDGSSVVMRPTRLFDLREKDETLIRTFAQWFLGEPTGETRVLRGP</sequence>
<protein>
    <submittedName>
        <fullName evidence="1">Uncharacterized protein</fullName>
    </submittedName>
</protein>
<evidence type="ECO:0000313" key="2">
    <source>
        <dbReference type="Proteomes" id="UP000248817"/>
    </source>
</evidence>
<organism evidence="1 2">
    <name type="scientific">Aspergillus indologenus CBS 114.80</name>
    <dbReference type="NCBI Taxonomy" id="1450541"/>
    <lineage>
        <taxon>Eukaryota</taxon>
        <taxon>Fungi</taxon>
        <taxon>Dikarya</taxon>
        <taxon>Ascomycota</taxon>
        <taxon>Pezizomycotina</taxon>
        <taxon>Eurotiomycetes</taxon>
        <taxon>Eurotiomycetidae</taxon>
        <taxon>Eurotiales</taxon>
        <taxon>Aspergillaceae</taxon>
        <taxon>Aspergillus</taxon>
        <taxon>Aspergillus subgen. Circumdati</taxon>
    </lineage>
</organism>
<dbReference type="Proteomes" id="UP000248817">
    <property type="component" value="Unassembled WGS sequence"/>
</dbReference>
<dbReference type="EMBL" id="KZ825617">
    <property type="protein sequence ID" value="PYI25972.1"/>
    <property type="molecule type" value="Genomic_DNA"/>
</dbReference>
<name>A0A2V5HTF5_9EURO</name>
<gene>
    <name evidence="1" type="ORF">BP00DRAFT_430753</name>
</gene>
<reference evidence="1 2" key="1">
    <citation type="submission" date="2018-02" db="EMBL/GenBank/DDBJ databases">
        <title>The genomes of Aspergillus section Nigri reveals drivers in fungal speciation.</title>
        <authorList>
            <consortium name="DOE Joint Genome Institute"/>
            <person name="Vesth T.C."/>
            <person name="Nybo J."/>
            <person name="Theobald S."/>
            <person name="Brandl J."/>
            <person name="Frisvad J.C."/>
            <person name="Nielsen K.F."/>
            <person name="Lyhne E.K."/>
            <person name="Kogle M.E."/>
            <person name="Kuo A."/>
            <person name="Riley R."/>
            <person name="Clum A."/>
            <person name="Nolan M."/>
            <person name="Lipzen A."/>
            <person name="Salamov A."/>
            <person name="Henrissat B."/>
            <person name="Wiebenga A."/>
            <person name="De vries R.P."/>
            <person name="Grigoriev I.V."/>
            <person name="Mortensen U.H."/>
            <person name="Andersen M.R."/>
            <person name="Baker S.E."/>
        </authorList>
    </citation>
    <scope>NUCLEOTIDE SEQUENCE [LARGE SCALE GENOMIC DNA]</scope>
    <source>
        <strain evidence="1 2">CBS 114.80</strain>
    </source>
</reference>
<evidence type="ECO:0000313" key="1">
    <source>
        <dbReference type="EMBL" id="PYI25972.1"/>
    </source>
</evidence>
<keyword evidence="2" id="KW-1185">Reference proteome</keyword>